<keyword evidence="3" id="KW-1185">Reference proteome</keyword>
<evidence type="ECO:0000313" key="2">
    <source>
        <dbReference type="EMBL" id="CAB1460652.1"/>
    </source>
</evidence>
<evidence type="ECO:0000256" key="1">
    <source>
        <dbReference type="SAM" id="MobiDB-lite"/>
    </source>
</evidence>
<evidence type="ECO:0000313" key="3">
    <source>
        <dbReference type="Proteomes" id="UP001153269"/>
    </source>
</evidence>
<dbReference type="Proteomes" id="UP001153269">
    <property type="component" value="Unassembled WGS sequence"/>
</dbReference>
<dbReference type="AlphaFoldDB" id="A0A9N7ZEU4"/>
<sequence length="108" mass="11269">MPERSSTAERRGCSPSGRHIVPVGMSFGRGREEKRGTGEHEQAGSTGGAGPGPARNRRQGKAAGGGPIWLGRQGREPPPQKRSQVVRPAVLPPAVAGAQAGSFYCSWP</sequence>
<dbReference type="EMBL" id="CADEAL010004489">
    <property type="protein sequence ID" value="CAB1460652.1"/>
    <property type="molecule type" value="Genomic_DNA"/>
</dbReference>
<proteinExistence type="predicted"/>
<gene>
    <name evidence="2" type="ORF">PLEPLA_LOCUS48503</name>
</gene>
<organism evidence="2 3">
    <name type="scientific">Pleuronectes platessa</name>
    <name type="common">European plaice</name>
    <dbReference type="NCBI Taxonomy" id="8262"/>
    <lineage>
        <taxon>Eukaryota</taxon>
        <taxon>Metazoa</taxon>
        <taxon>Chordata</taxon>
        <taxon>Craniata</taxon>
        <taxon>Vertebrata</taxon>
        <taxon>Euteleostomi</taxon>
        <taxon>Actinopterygii</taxon>
        <taxon>Neopterygii</taxon>
        <taxon>Teleostei</taxon>
        <taxon>Neoteleostei</taxon>
        <taxon>Acanthomorphata</taxon>
        <taxon>Carangaria</taxon>
        <taxon>Pleuronectiformes</taxon>
        <taxon>Pleuronectoidei</taxon>
        <taxon>Pleuronectidae</taxon>
        <taxon>Pleuronectes</taxon>
    </lineage>
</organism>
<protein>
    <submittedName>
        <fullName evidence="2">Uncharacterized protein</fullName>
    </submittedName>
</protein>
<accession>A0A9N7ZEU4</accession>
<feature type="region of interest" description="Disordered" evidence="1">
    <location>
        <begin position="1"/>
        <end position="85"/>
    </location>
</feature>
<reference evidence="2" key="1">
    <citation type="submission" date="2020-03" db="EMBL/GenBank/DDBJ databases">
        <authorList>
            <person name="Weist P."/>
        </authorList>
    </citation>
    <scope>NUCLEOTIDE SEQUENCE</scope>
</reference>
<feature type="compositionally biased region" description="Basic and acidic residues" evidence="1">
    <location>
        <begin position="1"/>
        <end position="12"/>
    </location>
</feature>
<comment type="caution">
    <text evidence="2">The sequence shown here is derived from an EMBL/GenBank/DDBJ whole genome shotgun (WGS) entry which is preliminary data.</text>
</comment>
<name>A0A9N7ZEU4_PLEPL</name>
<feature type="compositionally biased region" description="Basic and acidic residues" evidence="1">
    <location>
        <begin position="29"/>
        <end position="42"/>
    </location>
</feature>